<dbReference type="InParanoid" id="I7MLG6"/>
<protein>
    <submittedName>
        <fullName evidence="1">Uncharacterized protein</fullName>
    </submittedName>
</protein>
<dbReference type="RefSeq" id="XP_001022305.2">
    <property type="nucleotide sequence ID" value="XM_001022305.2"/>
</dbReference>
<name>I7MLG6_TETTS</name>
<accession>I7MLG6</accession>
<sequence length="864" mass="104172">MNLFLRQIDQLQEIANNIYYQLQKQNLNLFAKCELLQSLLEYKIEQGQNNISLQDFLMGRKDYPYFLDIIFVDINNISNHLPFFSQTHQLLQDMKVTLVGLYGAIQRYNILKDAFLIKTFQRKNELNECEQFRKELLDQYKSKKVIIEVDYQLLRYFFNKFMHDKQYFEQFTCIIRVIQTSQINFNENNESKQNQFNLKLQKYISFCEKCFQRDYKLYIDFQLPKKEIKNNYTKPLQLNINHKRRKQTVILNEYLSNFHLQYEEQLQKFEFNYQYSFIETLQQFRCQFSHLNFAKLLSVSQEINQIEINNIQIFLEDQNSDILQKVNFVCLNQVTSFLFNLQKIKLAQFFIEFNPKAENNFQFLIQLKCIPAQTTIIQGQFNQFKIMIKEIENIYYSELQINGFDELFLKEIAYDKENLQKCLVLYQNIIRISIQKRFDNVQIIEEIKKEIKSVNFLKKASFKKINSKSQNDNYELLRQILIQQKCLEGLHLSFSSNLGDLDLYFFNTQILDLVKKECPKLKLFAMFIDNQELIFNLLKSFDFKIFFKDKQFEVVQDKYYDDNQIGYNVLKFSLSGNYLTLFGQIFDLYKNQYDNLDQKDICQSKNSTLINKTKKNIKYFLQIYFDSSAQLEKLKFTLSKLIQHIDFIDCYYYSEKVFSKSLETYKIYKMKNMQLLFSILPSKINTLIIHEDWDRKLNQFLEILSTNKTTIDCLEINLIMYSYDQSLQEVLKNINYKIIEIYFFYNELQLQNLKTILNSLKLNNYFQEQRCLKKEIEFKIPLQYQQNTYEKLQCVQLIKEMQDNQFDVKCVAQGKKKLPKIFQKVLNSISLYQRILTSYKAMKINTLLSANFRNEIIVQICDLY</sequence>
<organism evidence="1 2">
    <name type="scientific">Tetrahymena thermophila (strain SB210)</name>
    <dbReference type="NCBI Taxonomy" id="312017"/>
    <lineage>
        <taxon>Eukaryota</taxon>
        <taxon>Sar</taxon>
        <taxon>Alveolata</taxon>
        <taxon>Ciliophora</taxon>
        <taxon>Intramacronucleata</taxon>
        <taxon>Oligohymenophorea</taxon>
        <taxon>Hymenostomatida</taxon>
        <taxon>Tetrahymenina</taxon>
        <taxon>Tetrahymenidae</taxon>
        <taxon>Tetrahymena</taxon>
    </lineage>
</organism>
<gene>
    <name evidence="1" type="ORF">TTHERM_00502510</name>
</gene>
<dbReference type="GeneID" id="7825655"/>
<reference evidence="2" key="1">
    <citation type="journal article" date="2006" name="PLoS Biol.">
        <title>Macronuclear genome sequence of the ciliate Tetrahymena thermophila, a model eukaryote.</title>
        <authorList>
            <person name="Eisen J.A."/>
            <person name="Coyne R.S."/>
            <person name="Wu M."/>
            <person name="Wu D."/>
            <person name="Thiagarajan M."/>
            <person name="Wortman J.R."/>
            <person name="Badger J.H."/>
            <person name="Ren Q."/>
            <person name="Amedeo P."/>
            <person name="Jones K.M."/>
            <person name="Tallon L.J."/>
            <person name="Delcher A.L."/>
            <person name="Salzberg S.L."/>
            <person name="Silva J.C."/>
            <person name="Haas B.J."/>
            <person name="Majoros W.H."/>
            <person name="Farzad M."/>
            <person name="Carlton J.M."/>
            <person name="Smith R.K. Jr."/>
            <person name="Garg J."/>
            <person name="Pearlman R.E."/>
            <person name="Karrer K.M."/>
            <person name="Sun L."/>
            <person name="Manning G."/>
            <person name="Elde N.C."/>
            <person name="Turkewitz A.P."/>
            <person name="Asai D.J."/>
            <person name="Wilkes D.E."/>
            <person name="Wang Y."/>
            <person name="Cai H."/>
            <person name="Collins K."/>
            <person name="Stewart B.A."/>
            <person name="Lee S.R."/>
            <person name="Wilamowska K."/>
            <person name="Weinberg Z."/>
            <person name="Ruzzo W.L."/>
            <person name="Wloga D."/>
            <person name="Gaertig J."/>
            <person name="Frankel J."/>
            <person name="Tsao C.-C."/>
            <person name="Gorovsky M.A."/>
            <person name="Keeling P.J."/>
            <person name="Waller R.F."/>
            <person name="Patron N.J."/>
            <person name="Cherry J.M."/>
            <person name="Stover N.A."/>
            <person name="Krieger C.J."/>
            <person name="del Toro C."/>
            <person name="Ryder H.F."/>
            <person name="Williamson S.C."/>
            <person name="Barbeau R.A."/>
            <person name="Hamilton E.P."/>
            <person name="Orias E."/>
        </authorList>
    </citation>
    <scope>NUCLEOTIDE SEQUENCE [LARGE SCALE GENOMIC DNA]</scope>
    <source>
        <strain evidence="2">SB210</strain>
    </source>
</reference>
<dbReference type="Proteomes" id="UP000009168">
    <property type="component" value="Unassembled WGS sequence"/>
</dbReference>
<dbReference type="KEGG" id="tet:TTHERM_00502510"/>
<evidence type="ECO:0000313" key="1">
    <source>
        <dbReference type="EMBL" id="EAS02060.2"/>
    </source>
</evidence>
<dbReference type="AlphaFoldDB" id="I7MLG6"/>
<keyword evidence="2" id="KW-1185">Reference proteome</keyword>
<evidence type="ECO:0000313" key="2">
    <source>
        <dbReference type="Proteomes" id="UP000009168"/>
    </source>
</evidence>
<dbReference type="EMBL" id="GG662548">
    <property type="protein sequence ID" value="EAS02060.2"/>
    <property type="molecule type" value="Genomic_DNA"/>
</dbReference>
<proteinExistence type="predicted"/>